<evidence type="ECO:0000313" key="8">
    <source>
        <dbReference type="Proteomes" id="UP000278756"/>
    </source>
</evidence>
<evidence type="ECO:0000256" key="3">
    <source>
        <dbReference type="ARBA" id="ARBA00022801"/>
    </source>
</evidence>
<feature type="signal peptide" evidence="6">
    <location>
        <begin position="1"/>
        <end position="29"/>
    </location>
</feature>
<evidence type="ECO:0000313" key="7">
    <source>
        <dbReference type="EMBL" id="BBF82740.1"/>
    </source>
</evidence>
<dbReference type="EMBL" id="AP018829">
    <property type="protein sequence ID" value="BBF82740.1"/>
    <property type="molecule type" value="Genomic_DNA"/>
</dbReference>
<dbReference type="RefSeq" id="WP_126424356.1">
    <property type="nucleotide sequence ID" value="NZ_AP018829.1"/>
</dbReference>
<dbReference type="InterPro" id="IPR006311">
    <property type="entry name" value="TAT_signal"/>
</dbReference>
<dbReference type="SUPFAM" id="SSF75005">
    <property type="entry name" value="Arabinanase/levansucrase/invertase"/>
    <property type="match status" value="1"/>
</dbReference>
<feature type="chain" id="PRO_5018148868" evidence="6">
    <location>
        <begin position="30"/>
        <end position="345"/>
    </location>
</feature>
<dbReference type="GO" id="GO:0005975">
    <property type="term" value="P:carbohydrate metabolic process"/>
    <property type="evidence" value="ECO:0007669"/>
    <property type="project" value="InterPro"/>
</dbReference>
<evidence type="ECO:0000256" key="4">
    <source>
        <dbReference type="ARBA" id="ARBA00023295"/>
    </source>
</evidence>
<keyword evidence="3 5" id="KW-0378">Hydrolase</keyword>
<reference evidence="8" key="2">
    <citation type="journal article" date="2017" name="Plant Physiol. Biochem.">
        <title>Differential oxidative and antioxidative response of duckweed Lemna minor toward plant growth promoting/inhibiting bacteria.</title>
        <authorList>
            <person name="Ishizawa H."/>
            <person name="Kuroda M."/>
            <person name="Morikawa M."/>
            <person name="Ike M."/>
        </authorList>
    </citation>
    <scope>NUCLEOTIDE SEQUENCE [LARGE SCALE GENOMIC DNA]</scope>
    <source>
        <strain evidence="8">M6</strain>
    </source>
</reference>
<dbReference type="InterPro" id="IPR016828">
    <property type="entry name" value="Alpha-L-arabinofuranosidase"/>
</dbReference>
<dbReference type="PANTHER" id="PTHR43817">
    <property type="entry name" value="GLYCOSYL HYDROLASE"/>
    <property type="match status" value="1"/>
</dbReference>
<dbReference type="OrthoDB" id="177947at2"/>
<dbReference type="Gene3D" id="2.115.10.20">
    <property type="entry name" value="Glycosyl hydrolase domain, family 43"/>
    <property type="match status" value="1"/>
</dbReference>
<dbReference type="Proteomes" id="UP000278756">
    <property type="component" value="Plasmid pASEM-1"/>
</dbReference>
<dbReference type="GO" id="GO:0046556">
    <property type="term" value="F:alpha-L-arabinofuranosidase activity"/>
    <property type="evidence" value="ECO:0007669"/>
    <property type="project" value="UniProtKB-EC"/>
</dbReference>
<keyword evidence="2 6" id="KW-0732">Signal</keyword>
<dbReference type="Pfam" id="PF04616">
    <property type="entry name" value="Glyco_hydro_43"/>
    <property type="match status" value="1"/>
</dbReference>
<protein>
    <submittedName>
        <fullName evidence="7">Alpha-L-arabinofuranosidase II</fullName>
        <ecNumber evidence="7">3.2.1.55</ecNumber>
    </submittedName>
</protein>
<dbReference type="EC" id="3.2.1.55" evidence="7"/>
<evidence type="ECO:0000256" key="5">
    <source>
        <dbReference type="RuleBase" id="RU361187"/>
    </source>
</evidence>
<dbReference type="InterPro" id="IPR006710">
    <property type="entry name" value="Glyco_hydro_43"/>
</dbReference>
<sequence length="345" mass="38630">MPKPTSLSRRLFIGSAAAAGLSAPVIAQAKTTPIINPIIKQRADPQVLRHSDGYYYFMATVPEYDRLVIRRAKTLGGLSAAEEVVVWRRPTEGRMGGYIWAPELHHYDGQWRLYFGAGDKGEPFRVRTYVISTAESNPLTAKWNAPVQVQMPWDTFNLDASLFAHRGVTYMIWAQKEPGIDTNSNLYLAPLATATTFAKTPVRLTIPTYDWETVKYKVAEGPAVLIRNGRVFVTYSASATDHNYCLGLLTAKADADLMDPASWSKSPVPVFASSEKNNIWGPGHNGFTVDERGRDVIVYHARDYKEIKGNSLFDPNRHSRLQYVKWRKDGTPDFGEPVPIGPLKR</sequence>
<accession>A0A3G9G6C2</accession>
<dbReference type="InterPro" id="IPR023296">
    <property type="entry name" value="Glyco_hydro_beta-prop_sf"/>
</dbReference>
<keyword evidence="4 5" id="KW-0326">Glycosidase</keyword>
<dbReference type="PIRSF" id="PIRSF025414">
    <property type="entry name" value="Alpha-L-arabinofuranosidase"/>
    <property type="match status" value="1"/>
</dbReference>
<reference evidence="8" key="1">
    <citation type="journal article" date="2017" name="Biotechnol. Biofuels">
        <title>Evaluation of environmental bacterial communities as a factor affecting the growth of duckweed Lemna minor.</title>
        <authorList>
            <person name="Ishizawa H."/>
            <person name="Kuroda M."/>
            <person name="Morikawa M."/>
            <person name="Ike M."/>
        </authorList>
    </citation>
    <scope>NUCLEOTIDE SEQUENCE [LARGE SCALE GENOMIC DNA]</scope>
    <source>
        <strain evidence="8">M6</strain>
    </source>
</reference>
<proteinExistence type="inferred from homology"/>
<dbReference type="AlphaFoldDB" id="A0A3G9G6C2"/>
<keyword evidence="7" id="KW-0614">Plasmid</keyword>
<organism evidence="7 8">
    <name type="scientific">Asticcacaulis excentricus</name>
    <dbReference type="NCBI Taxonomy" id="78587"/>
    <lineage>
        <taxon>Bacteria</taxon>
        <taxon>Pseudomonadati</taxon>
        <taxon>Pseudomonadota</taxon>
        <taxon>Alphaproteobacteria</taxon>
        <taxon>Caulobacterales</taxon>
        <taxon>Caulobacteraceae</taxon>
        <taxon>Asticcacaulis</taxon>
    </lineage>
</organism>
<comment type="similarity">
    <text evidence="1 5">Belongs to the glycosyl hydrolase 43 family.</text>
</comment>
<gene>
    <name evidence="7" type="ORF">EM6_3381</name>
</gene>
<name>A0A3G9G6C2_9CAUL</name>
<evidence type="ECO:0000256" key="6">
    <source>
        <dbReference type="SAM" id="SignalP"/>
    </source>
</evidence>
<evidence type="ECO:0000256" key="1">
    <source>
        <dbReference type="ARBA" id="ARBA00009865"/>
    </source>
</evidence>
<evidence type="ECO:0000256" key="2">
    <source>
        <dbReference type="ARBA" id="ARBA00022729"/>
    </source>
</evidence>
<dbReference type="PANTHER" id="PTHR43817:SF1">
    <property type="entry name" value="HYDROLASE, FAMILY 43, PUTATIVE (AFU_ORTHOLOGUE AFUA_3G01660)-RELATED"/>
    <property type="match status" value="1"/>
</dbReference>
<geneLocation type="plasmid" evidence="8">
    <name>pasem-1 dna</name>
</geneLocation>
<dbReference type="PROSITE" id="PS51318">
    <property type="entry name" value="TAT"/>
    <property type="match status" value="1"/>
</dbReference>